<dbReference type="GO" id="GO:0016491">
    <property type="term" value="F:oxidoreductase activity"/>
    <property type="evidence" value="ECO:0007669"/>
    <property type="project" value="UniProtKB-KW"/>
</dbReference>
<dbReference type="KEGG" id="dbk:DGMP_27980"/>
<dbReference type="Proteomes" id="UP000826725">
    <property type="component" value="Chromosome"/>
</dbReference>
<dbReference type="PANTHER" id="PTHR42845">
    <property type="entry name" value="COENZYME F420-REDUCING HYDROGENASE, GAMMA SUBUNIT"/>
    <property type="match status" value="1"/>
</dbReference>
<gene>
    <name evidence="3" type="ORF">DGMP_27980</name>
</gene>
<evidence type="ECO:0000259" key="2">
    <source>
        <dbReference type="Pfam" id="PF01058"/>
    </source>
</evidence>
<dbReference type="InterPro" id="IPR006137">
    <property type="entry name" value="NADH_UbQ_OxRdtase-like_20kDa"/>
</dbReference>
<feature type="domain" description="NADH:ubiquinone oxidoreductase-like 20kDa subunit" evidence="2">
    <location>
        <begin position="13"/>
        <end position="172"/>
    </location>
</feature>
<dbReference type="PANTHER" id="PTHR42845:SF2">
    <property type="entry name" value="F420-NON-REDUCING HYDROGENASE VHU SUBUNIT G"/>
    <property type="match status" value="1"/>
</dbReference>
<protein>
    <submittedName>
        <fullName evidence="3">Methyl viologen-reducing hydrogenase subunit gamma</fullName>
    </submittedName>
</protein>
<evidence type="ECO:0000256" key="1">
    <source>
        <dbReference type="ARBA" id="ARBA00023002"/>
    </source>
</evidence>
<proteinExistence type="predicted"/>
<dbReference type="AlphaFoldDB" id="A0A8D5JQ77"/>
<name>A0A8D5JQ77_9BACT</name>
<dbReference type="GO" id="GO:0051536">
    <property type="term" value="F:iron-sulfur cluster binding"/>
    <property type="evidence" value="ECO:0007669"/>
    <property type="project" value="InterPro"/>
</dbReference>
<keyword evidence="4" id="KW-1185">Reference proteome</keyword>
<organism evidence="3 4">
    <name type="scientific">Desulfomarina profundi</name>
    <dbReference type="NCBI Taxonomy" id="2772557"/>
    <lineage>
        <taxon>Bacteria</taxon>
        <taxon>Pseudomonadati</taxon>
        <taxon>Thermodesulfobacteriota</taxon>
        <taxon>Desulfobulbia</taxon>
        <taxon>Desulfobulbales</taxon>
        <taxon>Desulfobulbaceae</taxon>
        <taxon>Desulfomarina</taxon>
    </lineage>
</organism>
<evidence type="ECO:0000313" key="3">
    <source>
        <dbReference type="EMBL" id="BCL62105.1"/>
    </source>
</evidence>
<dbReference type="InterPro" id="IPR051349">
    <property type="entry name" value="Hydrogenase_assoc-protein"/>
</dbReference>
<dbReference type="EMBL" id="AP024086">
    <property type="protein sequence ID" value="BCL62105.1"/>
    <property type="molecule type" value="Genomic_DNA"/>
</dbReference>
<sequence>MGVTTALEWLGSCSGCEIAILNIGEDLVPLITETLDIVHAPVLMDHKYFGQCGEGVTLTIPDAVVGIVTGGVSNHEHVEVLEEMREKCKVLIALGTCATHGGIPALMNGWNQQEGWQDIFRTASTDPGAEIPDVEVPAPLDRVYACDEKVKIDMQLPGCPPNPELIAEVIISLVEGRDPVLPGKSVCDTCPTKREGKGAVNKVKRFIANADFKPGGPIDEMRCLLEQGYMCMGPVTAAGCAKRGAPSCISARVPCRGCFGPVRKGGNQLLDMMNALASNGIDYKSVVDRRSILRFSGAHGRLRPVKKRVEREEK</sequence>
<reference evidence="3" key="1">
    <citation type="submission" date="2020-09" db="EMBL/GenBank/DDBJ databases">
        <title>Desulfogranum mesoprofundum gen. nov., sp. nov., a novel mesophilic, sulfate-reducing chemolithoautotroph isolated from a deep-sea hydrothermal vent chimney in the Suiyo Seamount.</title>
        <authorList>
            <person name="Hashimoto Y."/>
            <person name="Nakagawa S."/>
        </authorList>
    </citation>
    <scope>NUCLEOTIDE SEQUENCE</scope>
    <source>
        <strain evidence="3">KT2</strain>
    </source>
</reference>
<dbReference type="RefSeq" id="WP_228854502.1">
    <property type="nucleotide sequence ID" value="NZ_AP024086.1"/>
</dbReference>
<accession>A0A8D5JQ77</accession>
<dbReference type="Pfam" id="PF01058">
    <property type="entry name" value="Oxidored_q6"/>
    <property type="match status" value="1"/>
</dbReference>
<keyword evidence="1" id="KW-0560">Oxidoreductase</keyword>
<evidence type="ECO:0000313" key="4">
    <source>
        <dbReference type="Proteomes" id="UP000826725"/>
    </source>
</evidence>